<evidence type="ECO:0000313" key="3">
    <source>
        <dbReference type="Proteomes" id="UP000266861"/>
    </source>
</evidence>
<name>A0A397J1H2_9GLOM</name>
<dbReference type="AlphaFoldDB" id="A0A397J1H2"/>
<gene>
    <name evidence="2" type="ORF">Glove_114g154</name>
</gene>
<dbReference type="EMBL" id="PQFF01000106">
    <property type="protein sequence ID" value="RHZ82031.1"/>
    <property type="molecule type" value="Genomic_DNA"/>
</dbReference>
<keyword evidence="3" id="KW-1185">Reference proteome</keyword>
<evidence type="ECO:0000256" key="1">
    <source>
        <dbReference type="SAM" id="SignalP"/>
    </source>
</evidence>
<sequence>MMTKSKIITFLAALFLICLVFSHASPLPGKPVSYESDKAVVKFPKLDGKIIFTQINATHVKANGKLNKGILKDRPKEYFIKLASLNEKSFEEMGIKIKVPGTKEFEVASAGKVSQLIGLKLSILHKMKVLDSAKIKKDFLI</sequence>
<protein>
    <submittedName>
        <fullName evidence="2">Uncharacterized protein</fullName>
    </submittedName>
</protein>
<organism evidence="2 3">
    <name type="scientific">Diversispora epigaea</name>
    <dbReference type="NCBI Taxonomy" id="1348612"/>
    <lineage>
        <taxon>Eukaryota</taxon>
        <taxon>Fungi</taxon>
        <taxon>Fungi incertae sedis</taxon>
        <taxon>Mucoromycota</taxon>
        <taxon>Glomeromycotina</taxon>
        <taxon>Glomeromycetes</taxon>
        <taxon>Diversisporales</taxon>
        <taxon>Diversisporaceae</taxon>
        <taxon>Diversispora</taxon>
    </lineage>
</organism>
<feature type="signal peptide" evidence="1">
    <location>
        <begin position="1"/>
        <end position="24"/>
    </location>
</feature>
<accession>A0A397J1H2</accession>
<comment type="caution">
    <text evidence="2">The sequence shown here is derived from an EMBL/GenBank/DDBJ whole genome shotgun (WGS) entry which is preliminary data.</text>
</comment>
<feature type="chain" id="PRO_5017447169" evidence="1">
    <location>
        <begin position="25"/>
        <end position="141"/>
    </location>
</feature>
<reference evidence="2 3" key="1">
    <citation type="submission" date="2018-08" db="EMBL/GenBank/DDBJ databases">
        <title>Genome and evolution of the arbuscular mycorrhizal fungus Diversispora epigaea (formerly Glomus versiforme) and its bacterial endosymbionts.</title>
        <authorList>
            <person name="Sun X."/>
            <person name="Fei Z."/>
            <person name="Harrison M."/>
        </authorList>
    </citation>
    <scope>NUCLEOTIDE SEQUENCE [LARGE SCALE GENOMIC DNA]</scope>
    <source>
        <strain evidence="2 3">IT104</strain>
    </source>
</reference>
<keyword evidence="1" id="KW-0732">Signal</keyword>
<proteinExistence type="predicted"/>
<dbReference type="Proteomes" id="UP000266861">
    <property type="component" value="Unassembled WGS sequence"/>
</dbReference>
<evidence type="ECO:0000313" key="2">
    <source>
        <dbReference type="EMBL" id="RHZ82031.1"/>
    </source>
</evidence>
<dbReference type="OrthoDB" id="2370796at2759"/>